<feature type="transmembrane region" description="Helical" evidence="5">
    <location>
        <begin position="240"/>
        <end position="260"/>
    </location>
</feature>
<protein>
    <submittedName>
        <fullName evidence="8">ABC transporter ATP-binding protein/permease</fullName>
    </submittedName>
</protein>
<sequence length="548" mass="56589">MLRRVITGQKRLVATSTILSAAHQGGEALVPILIGVIIDEAVGGGTLVDLIIWIAVLGAAFLVLSTSFQYGTRTGELAVERAAHALRLELTTRILHPRGSAGPGRLPGALVNVATGDAQRVGMVALAVPLGLAALGGVVIGAVALLRMSVPLGLLVLIGAPMLLLAAHRLGRPLQRRSESEQEHAAQAAGVAADLVAGLRVLKGIGAERPAARRYRRVSRDSLTATQRAATAKSWHDSTLLGLTGVFLAVVALVGGRLAATQQITVGELVAAVGLAQFLLGPLALVAWANGELAQARASAGRITAVLSEPPGLPAGDQDLSLPVRGHVRLTGIAADGLTGLDLDIAPGELLAIVTPDQSVATTLTELFGRTRDPVTGTVELDGRPLSTLDPQAVRAAVLVAEHDADLFEGTLLDNVTLDRAAGDVVRQALVASTVDEVARTGPIGERGRALSGGQRQRVALARSLAAGPPVLVLHDPTTAVDAVTEQRIATGIRDLRHGRTTVLVTTSPSLLSVADRVVFLASGTVRAAGTHAELVRDDEEYQSVVLS</sequence>
<feature type="transmembrane region" description="Helical" evidence="5">
    <location>
        <begin position="12"/>
        <end position="38"/>
    </location>
</feature>
<dbReference type="EMBL" id="JAHKKG010000003">
    <property type="protein sequence ID" value="MBU2663594.1"/>
    <property type="molecule type" value="Genomic_DNA"/>
</dbReference>
<dbReference type="CDD" id="cd03228">
    <property type="entry name" value="ABCC_MRP_Like"/>
    <property type="match status" value="1"/>
</dbReference>
<feature type="transmembrane region" description="Helical" evidence="5">
    <location>
        <begin position="266"/>
        <end position="289"/>
    </location>
</feature>
<dbReference type="PROSITE" id="PS50929">
    <property type="entry name" value="ABC_TM1F"/>
    <property type="match status" value="1"/>
</dbReference>
<proteinExistence type="predicted"/>
<dbReference type="Pfam" id="PF00664">
    <property type="entry name" value="ABC_membrane"/>
    <property type="match status" value="1"/>
</dbReference>
<keyword evidence="8" id="KW-0067">ATP-binding</keyword>
<feature type="transmembrane region" description="Helical" evidence="5">
    <location>
        <begin position="152"/>
        <end position="170"/>
    </location>
</feature>
<keyword evidence="8" id="KW-0547">Nucleotide-binding</keyword>
<dbReference type="SUPFAM" id="SSF90123">
    <property type="entry name" value="ABC transporter transmembrane region"/>
    <property type="match status" value="1"/>
</dbReference>
<dbReference type="Proteomes" id="UP001519654">
    <property type="component" value="Unassembled WGS sequence"/>
</dbReference>
<keyword evidence="4 5" id="KW-0472">Membrane</keyword>
<dbReference type="Gene3D" id="3.40.50.300">
    <property type="entry name" value="P-loop containing nucleotide triphosphate hydrolases"/>
    <property type="match status" value="1"/>
</dbReference>
<dbReference type="InterPro" id="IPR003439">
    <property type="entry name" value="ABC_transporter-like_ATP-bd"/>
</dbReference>
<gene>
    <name evidence="8" type="ORF">KOI35_08755</name>
</gene>
<dbReference type="SUPFAM" id="SSF52540">
    <property type="entry name" value="P-loop containing nucleoside triphosphate hydrolases"/>
    <property type="match status" value="1"/>
</dbReference>
<evidence type="ECO:0000256" key="2">
    <source>
        <dbReference type="ARBA" id="ARBA00022692"/>
    </source>
</evidence>
<evidence type="ECO:0000256" key="1">
    <source>
        <dbReference type="ARBA" id="ARBA00004651"/>
    </source>
</evidence>
<keyword evidence="2 5" id="KW-0812">Transmembrane</keyword>
<accession>A0ABS5YJE7</accession>
<feature type="domain" description="ABC transporter" evidence="6">
    <location>
        <begin position="322"/>
        <end position="548"/>
    </location>
</feature>
<dbReference type="PROSITE" id="PS50893">
    <property type="entry name" value="ABC_TRANSPORTER_2"/>
    <property type="match status" value="1"/>
</dbReference>
<feature type="transmembrane region" description="Helical" evidence="5">
    <location>
        <begin position="124"/>
        <end position="146"/>
    </location>
</feature>
<evidence type="ECO:0000256" key="4">
    <source>
        <dbReference type="ARBA" id="ARBA00023136"/>
    </source>
</evidence>
<dbReference type="GO" id="GO:0005524">
    <property type="term" value="F:ATP binding"/>
    <property type="evidence" value="ECO:0007669"/>
    <property type="project" value="UniProtKB-KW"/>
</dbReference>
<keyword evidence="3 5" id="KW-1133">Transmembrane helix</keyword>
<keyword evidence="9" id="KW-1185">Reference proteome</keyword>
<evidence type="ECO:0000256" key="5">
    <source>
        <dbReference type="SAM" id="Phobius"/>
    </source>
</evidence>
<dbReference type="Pfam" id="PF00005">
    <property type="entry name" value="ABC_tran"/>
    <property type="match status" value="1"/>
</dbReference>
<dbReference type="PANTHER" id="PTHR43394">
    <property type="entry name" value="ATP-DEPENDENT PERMEASE MDL1, MITOCHONDRIAL"/>
    <property type="match status" value="1"/>
</dbReference>
<evidence type="ECO:0000313" key="9">
    <source>
        <dbReference type="Proteomes" id="UP001519654"/>
    </source>
</evidence>
<evidence type="ECO:0000256" key="3">
    <source>
        <dbReference type="ARBA" id="ARBA00022989"/>
    </source>
</evidence>
<dbReference type="CDD" id="cd07346">
    <property type="entry name" value="ABC_6TM_exporters"/>
    <property type="match status" value="1"/>
</dbReference>
<feature type="domain" description="ABC transmembrane type-1" evidence="7">
    <location>
        <begin position="14"/>
        <end position="295"/>
    </location>
</feature>
<dbReference type="PROSITE" id="PS00211">
    <property type="entry name" value="ABC_TRANSPORTER_1"/>
    <property type="match status" value="1"/>
</dbReference>
<comment type="subcellular location">
    <subcellularLocation>
        <location evidence="1">Cell membrane</location>
        <topology evidence="1">Multi-pass membrane protein</topology>
    </subcellularLocation>
</comment>
<reference evidence="8 9" key="1">
    <citation type="submission" date="2021-06" db="EMBL/GenBank/DDBJ databases">
        <title>Actinoplanes lichenicola sp. nov., and Actinoplanes ovalisporus sp. nov., isolated from lichen in Thailand.</title>
        <authorList>
            <person name="Saeng-In P."/>
            <person name="Kanchanasin P."/>
            <person name="Yuki M."/>
            <person name="Kudo T."/>
            <person name="Ohkuma M."/>
            <person name="Phongsopitanun W."/>
            <person name="Tanasupawat S."/>
        </authorList>
    </citation>
    <scope>NUCLEOTIDE SEQUENCE [LARGE SCALE GENOMIC DNA]</scope>
    <source>
        <strain evidence="8 9">NBRC 110975</strain>
    </source>
</reference>
<dbReference type="RefSeq" id="WP_215785583.1">
    <property type="nucleotide sequence ID" value="NZ_JAHKKG010000003.1"/>
</dbReference>
<dbReference type="PANTHER" id="PTHR43394:SF1">
    <property type="entry name" value="ATP-BINDING CASSETTE SUB-FAMILY B MEMBER 10, MITOCHONDRIAL"/>
    <property type="match status" value="1"/>
</dbReference>
<evidence type="ECO:0000259" key="6">
    <source>
        <dbReference type="PROSITE" id="PS50893"/>
    </source>
</evidence>
<evidence type="ECO:0000259" key="7">
    <source>
        <dbReference type="PROSITE" id="PS50929"/>
    </source>
</evidence>
<dbReference type="InterPro" id="IPR027417">
    <property type="entry name" value="P-loop_NTPase"/>
</dbReference>
<dbReference type="Gene3D" id="1.20.1560.10">
    <property type="entry name" value="ABC transporter type 1, transmembrane domain"/>
    <property type="match status" value="1"/>
</dbReference>
<dbReference type="InterPro" id="IPR039421">
    <property type="entry name" value="Type_1_exporter"/>
</dbReference>
<dbReference type="InterPro" id="IPR036640">
    <property type="entry name" value="ABC1_TM_sf"/>
</dbReference>
<name>A0ABS5YJE7_9ACTN</name>
<organism evidence="8 9">
    <name type="scientific">Paractinoplanes bogorensis</name>
    <dbReference type="NCBI Taxonomy" id="1610840"/>
    <lineage>
        <taxon>Bacteria</taxon>
        <taxon>Bacillati</taxon>
        <taxon>Actinomycetota</taxon>
        <taxon>Actinomycetes</taxon>
        <taxon>Micromonosporales</taxon>
        <taxon>Micromonosporaceae</taxon>
        <taxon>Paractinoplanes</taxon>
    </lineage>
</organism>
<dbReference type="InterPro" id="IPR017871">
    <property type="entry name" value="ABC_transporter-like_CS"/>
</dbReference>
<dbReference type="InterPro" id="IPR011527">
    <property type="entry name" value="ABC1_TM_dom"/>
</dbReference>
<comment type="caution">
    <text evidence="8">The sequence shown here is derived from an EMBL/GenBank/DDBJ whole genome shotgun (WGS) entry which is preliminary data.</text>
</comment>
<feature type="transmembrane region" description="Helical" evidence="5">
    <location>
        <begin position="50"/>
        <end position="71"/>
    </location>
</feature>
<evidence type="ECO:0000313" key="8">
    <source>
        <dbReference type="EMBL" id="MBU2663594.1"/>
    </source>
</evidence>